<keyword evidence="3" id="KW-1003">Cell membrane</keyword>
<keyword evidence="6 7" id="KW-0472">Membrane</keyword>
<feature type="compositionally biased region" description="Polar residues" evidence="8">
    <location>
        <begin position="1"/>
        <end position="10"/>
    </location>
</feature>
<evidence type="ECO:0000256" key="8">
    <source>
        <dbReference type="SAM" id="MobiDB-lite"/>
    </source>
</evidence>
<dbReference type="InterPro" id="IPR035906">
    <property type="entry name" value="MetI-like_sf"/>
</dbReference>
<keyword evidence="4 7" id="KW-0812">Transmembrane</keyword>
<feature type="transmembrane region" description="Helical" evidence="7">
    <location>
        <begin position="203"/>
        <end position="223"/>
    </location>
</feature>
<dbReference type="Pfam" id="PF00528">
    <property type="entry name" value="BPD_transp_1"/>
    <property type="match status" value="1"/>
</dbReference>
<dbReference type="OrthoDB" id="8578268at2"/>
<evidence type="ECO:0000256" key="3">
    <source>
        <dbReference type="ARBA" id="ARBA00022475"/>
    </source>
</evidence>
<sequence>MNTPLPTTEQAARDTHASAASTSMPPLAAPRHATRFDPVKIAPYLFLGPFFLLFALFIAFPLLFSLYLSFQSWDATAGLASMKWVGLSNFTFTLTDPWYWKSLYNTASMAIMSGVPQHLVALPLAFFLQTAFRRWRNFVVGLYFLPFITSSVAIALIFSSLYSTDFGMINLAIAELGKLPGLHWIVPAHPTEWLYNPKNVKPAVSVVIFWRYVGWNTVLYLSALQTIPKDLYEAARIDGANGWQQFTRITIPLIKPMIFFAVTLSIIGGLQLFEEPFILLPNEGMGTSQSGLTTAVYMYRTAFHDGDFGTASSIAWLLFISIAALMWLNTRIFHRSGMNEETQR</sequence>
<gene>
    <name evidence="10" type="ORF">CI15_26180</name>
</gene>
<dbReference type="Gene3D" id="1.10.3720.10">
    <property type="entry name" value="MetI-like"/>
    <property type="match status" value="1"/>
</dbReference>
<evidence type="ECO:0000259" key="9">
    <source>
        <dbReference type="PROSITE" id="PS50928"/>
    </source>
</evidence>
<feature type="transmembrane region" description="Helical" evidence="7">
    <location>
        <begin position="107"/>
        <end position="128"/>
    </location>
</feature>
<evidence type="ECO:0000313" key="11">
    <source>
        <dbReference type="Proteomes" id="UP000075613"/>
    </source>
</evidence>
<feature type="domain" description="ABC transmembrane type-1" evidence="9">
    <location>
        <begin position="103"/>
        <end position="329"/>
    </location>
</feature>
<evidence type="ECO:0000256" key="7">
    <source>
        <dbReference type="RuleBase" id="RU363032"/>
    </source>
</evidence>
<evidence type="ECO:0000256" key="2">
    <source>
        <dbReference type="ARBA" id="ARBA00022448"/>
    </source>
</evidence>
<organism evidence="10 11">
    <name type="scientific">Paraburkholderia monticola</name>
    <dbReference type="NCBI Taxonomy" id="1399968"/>
    <lineage>
        <taxon>Bacteria</taxon>
        <taxon>Pseudomonadati</taxon>
        <taxon>Pseudomonadota</taxon>
        <taxon>Betaproteobacteria</taxon>
        <taxon>Burkholderiales</taxon>
        <taxon>Burkholderiaceae</taxon>
        <taxon>Paraburkholderia</taxon>
    </lineage>
</organism>
<reference evidence="10 11" key="1">
    <citation type="journal article" date="2015" name="Int. J. Syst. Evol. Microbiol.">
        <title>Burkholderia monticola sp. nov., isolated from mountain soil.</title>
        <authorList>
            <person name="Baek I."/>
            <person name="Seo B."/>
            <person name="Lee I."/>
            <person name="Yi H."/>
            <person name="Chun J."/>
        </authorList>
    </citation>
    <scope>NUCLEOTIDE SEQUENCE [LARGE SCALE GENOMIC DNA]</scope>
    <source>
        <strain evidence="10 11">JC2948</strain>
    </source>
</reference>
<dbReference type="SUPFAM" id="SSF161098">
    <property type="entry name" value="MetI-like"/>
    <property type="match status" value="1"/>
</dbReference>
<keyword evidence="5 7" id="KW-1133">Transmembrane helix</keyword>
<dbReference type="InterPro" id="IPR000515">
    <property type="entry name" value="MetI-like"/>
</dbReference>
<evidence type="ECO:0000256" key="4">
    <source>
        <dbReference type="ARBA" id="ARBA00022692"/>
    </source>
</evidence>
<name>A0A149PG23_9BURK</name>
<accession>A0A149PG23</accession>
<feature type="region of interest" description="Disordered" evidence="8">
    <location>
        <begin position="1"/>
        <end position="26"/>
    </location>
</feature>
<dbReference type="EMBL" id="LRBG01000037">
    <property type="protein sequence ID" value="KXU84000.1"/>
    <property type="molecule type" value="Genomic_DNA"/>
</dbReference>
<feature type="transmembrane region" description="Helical" evidence="7">
    <location>
        <begin position="41"/>
        <end position="64"/>
    </location>
</feature>
<dbReference type="PANTHER" id="PTHR30193">
    <property type="entry name" value="ABC TRANSPORTER PERMEASE PROTEIN"/>
    <property type="match status" value="1"/>
</dbReference>
<dbReference type="Proteomes" id="UP000075613">
    <property type="component" value="Unassembled WGS sequence"/>
</dbReference>
<dbReference type="RefSeq" id="WP_062133297.1">
    <property type="nucleotide sequence ID" value="NZ_LRBG01000037.1"/>
</dbReference>
<dbReference type="GO" id="GO:0055085">
    <property type="term" value="P:transmembrane transport"/>
    <property type="evidence" value="ECO:0007669"/>
    <property type="project" value="InterPro"/>
</dbReference>
<dbReference type="CDD" id="cd06261">
    <property type="entry name" value="TM_PBP2"/>
    <property type="match status" value="1"/>
</dbReference>
<comment type="similarity">
    <text evidence="7">Belongs to the binding-protein-dependent transport system permease family.</text>
</comment>
<protein>
    <submittedName>
        <fullName evidence="10">Cytochrome C biogenesis protein</fullName>
    </submittedName>
</protein>
<keyword evidence="11" id="KW-1185">Reference proteome</keyword>
<feature type="transmembrane region" description="Helical" evidence="7">
    <location>
        <begin position="308"/>
        <end position="328"/>
    </location>
</feature>
<dbReference type="AlphaFoldDB" id="A0A149PG23"/>
<dbReference type="PROSITE" id="PS50928">
    <property type="entry name" value="ABC_TM1"/>
    <property type="match status" value="1"/>
</dbReference>
<comment type="caution">
    <text evidence="10">The sequence shown here is derived from an EMBL/GenBank/DDBJ whole genome shotgun (WGS) entry which is preliminary data.</text>
</comment>
<evidence type="ECO:0000256" key="5">
    <source>
        <dbReference type="ARBA" id="ARBA00022989"/>
    </source>
</evidence>
<keyword evidence="2 7" id="KW-0813">Transport</keyword>
<evidence type="ECO:0000256" key="6">
    <source>
        <dbReference type="ARBA" id="ARBA00023136"/>
    </source>
</evidence>
<proteinExistence type="inferred from homology"/>
<dbReference type="InterPro" id="IPR051393">
    <property type="entry name" value="ABC_transporter_permease"/>
</dbReference>
<evidence type="ECO:0000313" key="10">
    <source>
        <dbReference type="EMBL" id="KXU84000.1"/>
    </source>
</evidence>
<dbReference type="PANTHER" id="PTHR30193:SF37">
    <property type="entry name" value="INNER MEMBRANE ABC TRANSPORTER PERMEASE PROTEIN YCJO"/>
    <property type="match status" value="1"/>
</dbReference>
<dbReference type="STRING" id="1399968.CI15_26180"/>
<feature type="transmembrane region" description="Helical" evidence="7">
    <location>
        <begin position="253"/>
        <end position="273"/>
    </location>
</feature>
<dbReference type="GO" id="GO:0005886">
    <property type="term" value="C:plasma membrane"/>
    <property type="evidence" value="ECO:0007669"/>
    <property type="project" value="UniProtKB-SubCell"/>
</dbReference>
<comment type="subcellular location">
    <subcellularLocation>
        <location evidence="1 7">Cell membrane</location>
        <topology evidence="1 7">Multi-pass membrane protein</topology>
    </subcellularLocation>
</comment>
<evidence type="ECO:0000256" key="1">
    <source>
        <dbReference type="ARBA" id="ARBA00004651"/>
    </source>
</evidence>
<feature type="transmembrane region" description="Helical" evidence="7">
    <location>
        <begin position="140"/>
        <end position="162"/>
    </location>
</feature>